<dbReference type="Pfam" id="PF02277">
    <property type="entry name" value="DBI_PRT"/>
    <property type="match status" value="1"/>
</dbReference>
<evidence type="ECO:0000313" key="11">
    <source>
        <dbReference type="Proteomes" id="UP001589628"/>
    </source>
</evidence>
<evidence type="ECO:0000256" key="3">
    <source>
        <dbReference type="ARBA" id="ARBA00011991"/>
    </source>
</evidence>
<dbReference type="PANTHER" id="PTHR43463:SF1">
    <property type="entry name" value="NICOTINATE-NUCLEOTIDE--DIMETHYLBENZIMIDAZOLE PHOSPHORIBOSYLTRANSFERASE"/>
    <property type="match status" value="1"/>
</dbReference>
<keyword evidence="5" id="KW-0169">Cobalamin biosynthesis</keyword>
<evidence type="ECO:0000256" key="7">
    <source>
        <dbReference type="ARBA" id="ARBA00022679"/>
    </source>
</evidence>
<evidence type="ECO:0000256" key="1">
    <source>
        <dbReference type="ARBA" id="ARBA00005049"/>
    </source>
</evidence>
<evidence type="ECO:0000313" key="10">
    <source>
        <dbReference type="EMBL" id="MFB9885666.1"/>
    </source>
</evidence>
<name>A0ABV5Z8R6_9GAMM</name>
<dbReference type="RefSeq" id="WP_162157437.1">
    <property type="nucleotide sequence ID" value="NZ_JBHLZN010000001.1"/>
</dbReference>
<dbReference type="InterPro" id="IPR003200">
    <property type="entry name" value="Nict_dMeBzImd_PRibTrfase"/>
</dbReference>
<gene>
    <name evidence="10" type="ORF">ACFFLH_04500</name>
</gene>
<dbReference type="Gene3D" id="1.10.1610.10">
    <property type="match status" value="1"/>
</dbReference>
<accession>A0ABV5Z8R6</accession>
<comment type="catalytic activity">
    <reaction evidence="9">
        <text>5,6-dimethylbenzimidazole + nicotinate beta-D-ribonucleotide = alpha-ribazole 5'-phosphate + nicotinate + H(+)</text>
        <dbReference type="Rhea" id="RHEA:11196"/>
        <dbReference type="ChEBI" id="CHEBI:15378"/>
        <dbReference type="ChEBI" id="CHEBI:15890"/>
        <dbReference type="ChEBI" id="CHEBI:32544"/>
        <dbReference type="ChEBI" id="CHEBI:57502"/>
        <dbReference type="ChEBI" id="CHEBI:57918"/>
        <dbReference type="EC" id="2.4.2.21"/>
    </reaction>
</comment>
<evidence type="ECO:0000256" key="5">
    <source>
        <dbReference type="ARBA" id="ARBA00022573"/>
    </source>
</evidence>
<reference evidence="10 11" key="1">
    <citation type="submission" date="2024-09" db="EMBL/GenBank/DDBJ databases">
        <authorList>
            <person name="Sun Q."/>
            <person name="Mori K."/>
        </authorList>
    </citation>
    <scope>NUCLEOTIDE SEQUENCE [LARGE SCALE GENOMIC DNA]</scope>
    <source>
        <strain evidence="10 11">ATCC 51285</strain>
    </source>
</reference>
<evidence type="ECO:0000256" key="4">
    <source>
        <dbReference type="ARBA" id="ARBA00015486"/>
    </source>
</evidence>
<dbReference type="Proteomes" id="UP001589628">
    <property type="component" value="Unassembled WGS sequence"/>
</dbReference>
<dbReference type="InterPro" id="IPR023195">
    <property type="entry name" value="Nict_dMeBzImd_PRibTrfase_N"/>
</dbReference>
<comment type="similarity">
    <text evidence="2">Belongs to the CobT family.</text>
</comment>
<comment type="pathway">
    <text evidence="1">Nucleoside biosynthesis; alpha-ribazole biosynthesis; alpha-ribazole from 5,6-dimethylbenzimidazole: step 1/2.</text>
</comment>
<dbReference type="SUPFAM" id="SSF52733">
    <property type="entry name" value="Nicotinate mononucleotide:5,6-dimethylbenzimidazole phosphoribosyltransferase (CobT)"/>
    <property type="match status" value="1"/>
</dbReference>
<dbReference type="Gene3D" id="3.40.50.10210">
    <property type="match status" value="1"/>
</dbReference>
<dbReference type="InterPro" id="IPR036087">
    <property type="entry name" value="Nict_dMeBzImd_PRibTrfase_sf"/>
</dbReference>
<dbReference type="EMBL" id="JBHLZN010000001">
    <property type="protein sequence ID" value="MFB9885666.1"/>
    <property type="molecule type" value="Genomic_DNA"/>
</dbReference>
<evidence type="ECO:0000256" key="2">
    <source>
        <dbReference type="ARBA" id="ARBA00007110"/>
    </source>
</evidence>
<dbReference type="GO" id="GO:0008939">
    <property type="term" value="F:nicotinate-nucleotide-dimethylbenzimidazole phosphoribosyltransferase activity"/>
    <property type="evidence" value="ECO:0007669"/>
    <property type="project" value="UniProtKB-EC"/>
</dbReference>
<organism evidence="10 11">
    <name type="scientific">Balneatrix alpica</name>
    <dbReference type="NCBI Taxonomy" id="75684"/>
    <lineage>
        <taxon>Bacteria</taxon>
        <taxon>Pseudomonadati</taxon>
        <taxon>Pseudomonadota</taxon>
        <taxon>Gammaproteobacteria</taxon>
        <taxon>Oceanospirillales</taxon>
        <taxon>Balneatrichaceae</taxon>
        <taxon>Balneatrix</taxon>
    </lineage>
</organism>
<comment type="caution">
    <text evidence="10">The sequence shown here is derived from an EMBL/GenBank/DDBJ whole genome shotgun (WGS) entry which is preliminary data.</text>
</comment>
<keyword evidence="11" id="KW-1185">Reference proteome</keyword>
<keyword evidence="7 10" id="KW-0808">Transferase</keyword>
<protein>
    <recommendedName>
        <fullName evidence="4">Nicotinate-nucleotide--dimethylbenzimidazole phosphoribosyltransferase</fullName>
        <ecNumber evidence="3">2.4.2.21</ecNumber>
    </recommendedName>
    <alternativeName>
        <fullName evidence="8">N(1)-alpha-phosphoribosyltransferase</fullName>
    </alternativeName>
</protein>
<dbReference type="PANTHER" id="PTHR43463">
    <property type="entry name" value="NICOTINATE-NUCLEOTIDE--DIMETHYLBENZIMIDAZOLE PHOSPHORIBOSYLTRANSFERASE"/>
    <property type="match status" value="1"/>
</dbReference>
<proteinExistence type="inferred from homology"/>
<dbReference type="CDD" id="cd02439">
    <property type="entry name" value="DMB-PRT_CobT"/>
    <property type="match status" value="1"/>
</dbReference>
<keyword evidence="6 10" id="KW-0328">Glycosyltransferase</keyword>
<evidence type="ECO:0000256" key="9">
    <source>
        <dbReference type="ARBA" id="ARBA00047340"/>
    </source>
</evidence>
<sequence length="350" mass="37862">MTDYWFEAPIKTPRESVRQQARHYQQQLAKQAGALGRLEELAIELAALQNTPRPAVDPVQLTVFAADHGLCQAINPSLLGLAEGERAAEHTQQRVRSFARGGAPISILARNQGARFEVVNVGMQDTLEPLQGVLSRKAVSGSDNLLQQPALSENDCFKAMAVGRDRVDSAWEAGCRLWVGGELGCGASLVATVVAFTLLGGQSEFYCDAQEPEKLRFERCQLLEQAQARWSGKEQPPLEVLQQLGGADLAALVGGYLRCAQLGLPALVDGLVGSVAALLAVQLQPGAREWLLFAQQDAEPGHARVLRALEAKPILNLQLRQGEAAGAAIALGVLRQACQLHNEMEQRKDW</sequence>
<evidence type="ECO:0000256" key="6">
    <source>
        <dbReference type="ARBA" id="ARBA00022676"/>
    </source>
</evidence>
<evidence type="ECO:0000256" key="8">
    <source>
        <dbReference type="ARBA" id="ARBA00030686"/>
    </source>
</evidence>
<dbReference type="EC" id="2.4.2.21" evidence="3"/>